<keyword evidence="2" id="KW-0479">Metal-binding</keyword>
<evidence type="ECO:0000256" key="5">
    <source>
        <dbReference type="SAM" id="MobiDB-lite"/>
    </source>
</evidence>
<dbReference type="InterPro" id="IPR033749">
    <property type="entry name" value="Polyprenyl_synt_CS"/>
</dbReference>
<dbReference type="GO" id="GO:0043386">
    <property type="term" value="P:mycotoxin biosynthetic process"/>
    <property type="evidence" value="ECO:0007669"/>
    <property type="project" value="UniProtKB-ARBA"/>
</dbReference>
<dbReference type="SUPFAM" id="SSF48576">
    <property type="entry name" value="Terpenoid synthases"/>
    <property type="match status" value="1"/>
</dbReference>
<evidence type="ECO:0000256" key="4">
    <source>
        <dbReference type="RuleBase" id="RU004466"/>
    </source>
</evidence>
<keyword evidence="7" id="KW-1185">Reference proteome</keyword>
<keyword evidence="1 4" id="KW-0808">Transferase</keyword>
<dbReference type="PANTHER" id="PTHR12001">
    <property type="entry name" value="GERANYLGERANYL PYROPHOSPHATE SYNTHASE"/>
    <property type="match status" value="1"/>
</dbReference>
<dbReference type="Pfam" id="PF00348">
    <property type="entry name" value="polyprenyl_synt"/>
    <property type="match status" value="1"/>
</dbReference>
<dbReference type="CDD" id="cd00685">
    <property type="entry name" value="Trans_IPPS_HT"/>
    <property type="match status" value="1"/>
</dbReference>
<evidence type="ECO:0000256" key="2">
    <source>
        <dbReference type="ARBA" id="ARBA00022723"/>
    </source>
</evidence>
<keyword evidence="3" id="KW-0460">Magnesium</keyword>
<dbReference type="OrthoDB" id="6921389at2759"/>
<evidence type="ECO:0000313" key="7">
    <source>
        <dbReference type="Proteomes" id="UP000799640"/>
    </source>
</evidence>
<dbReference type="GO" id="GO:0008299">
    <property type="term" value="P:isoprenoid biosynthetic process"/>
    <property type="evidence" value="ECO:0007669"/>
    <property type="project" value="InterPro"/>
</dbReference>
<dbReference type="InterPro" id="IPR000092">
    <property type="entry name" value="Polyprenyl_synt"/>
</dbReference>
<evidence type="ECO:0000256" key="3">
    <source>
        <dbReference type="ARBA" id="ARBA00022842"/>
    </source>
</evidence>
<dbReference type="SFLD" id="SFLDS00005">
    <property type="entry name" value="Isoprenoid_Synthase_Type_I"/>
    <property type="match status" value="1"/>
</dbReference>
<dbReference type="PANTHER" id="PTHR12001:SF44">
    <property type="entry name" value="GERANYLGERANYL PYROPHOSPHATE SYNTHASE"/>
    <property type="match status" value="1"/>
</dbReference>
<dbReference type="PROSITE" id="PS00444">
    <property type="entry name" value="POLYPRENYL_SYNTHASE_2"/>
    <property type="match status" value="1"/>
</dbReference>
<dbReference type="GO" id="GO:0046165">
    <property type="term" value="P:alcohol biosynthetic process"/>
    <property type="evidence" value="ECO:0007669"/>
    <property type="project" value="UniProtKB-ARBA"/>
</dbReference>
<organism evidence="6 7">
    <name type="scientific">Trichodelitschia bisporula</name>
    <dbReference type="NCBI Taxonomy" id="703511"/>
    <lineage>
        <taxon>Eukaryota</taxon>
        <taxon>Fungi</taxon>
        <taxon>Dikarya</taxon>
        <taxon>Ascomycota</taxon>
        <taxon>Pezizomycotina</taxon>
        <taxon>Dothideomycetes</taxon>
        <taxon>Dothideomycetes incertae sedis</taxon>
        <taxon>Phaeotrichales</taxon>
        <taxon>Phaeotrichaceae</taxon>
        <taxon>Trichodelitschia</taxon>
    </lineage>
</organism>
<feature type="region of interest" description="Disordered" evidence="5">
    <location>
        <begin position="1"/>
        <end position="136"/>
    </location>
</feature>
<dbReference type="Gene3D" id="1.10.600.10">
    <property type="entry name" value="Farnesyl Diphosphate Synthase"/>
    <property type="match status" value="1"/>
</dbReference>
<dbReference type="GO" id="GO:0046872">
    <property type="term" value="F:metal ion binding"/>
    <property type="evidence" value="ECO:0007669"/>
    <property type="project" value="UniProtKB-KW"/>
</dbReference>
<accession>A0A6G1HLD2</accession>
<evidence type="ECO:0000256" key="1">
    <source>
        <dbReference type="ARBA" id="ARBA00022679"/>
    </source>
</evidence>
<name>A0A6G1HLD2_9PEZI</name>
<feature type="compositionally biased region" description="Pro residues" evidence="5">
    <location>
        <begin position="115"/>
        <end position="128"/>
    </location>
</feature>
<gene>
    <name evidence="6" type="ORF">EJ06DRAFT_515668</name>
</gene>
<dbReference type="EMBL" id="ML996705">
    <property type="protein sequence ID" value="KAF2396802.1"/>
    <property type="molecule type" value="Genomic_DNA"/>
</dbReference>
<reference evidence="6" key="1">
    <citation type="journal article" date="2020" name="Stud. Mycol.">
        <title>101 Dothideomycetes genomes: a test case for predicting lifestyles and emergence of pathogens.</title>
        <authorList>
            <person name="Haridas S."/>
            <person name="Albert R."/>
            <person name="Binder M."/>
            <person name="Bloem J."/>
            <person name="Labutti K."/>
            <person name="Salamov A."/>
            <person name="Andreopoulos B."/>
            <person name="Baker S."/>
            <person name="Barry K."/>
            <person name="Bills G."/>
            <person name="Bluhm B."/>
            <person name="Cannon C."/>
            <person name="Castanera R."/>
            <person name="Culley D."/>
            <person name="Daum C."/>
            <person name="Ezra D."/>
            <person name="Gonzalez J."/>
            <person name="Henrissat B."/>
            <person name="Kuo A."/>
            <person name="Liang C."/>
            <person name="Lipzen A."/>
            <person name="Lutzoni F."/>
            <person name="Magnuson J."/>
            <person name="Mondo S."/>
            <person name="Nolan M."/>
            <person name="Ohm R."/>
            <person name="Pangilinan J."/>
            <person name="Park H.-J."/>
            <person name="Ramirez L."/>
            <person name="Alfaro M."/>
            <person name="Sun H."/>
            <person name="Tritt A."/>
            <person name="Yoshinaga Y."/>
            <person name="Zwiers L.-H."/>
            <person name="Turgeon B."/>
            <person name="Goodwin S."/>
            <person name="Spatafora J."/>
            <person name="Crous P."/>
            <person name="Grigoriev I."/>
        </authorList>
    </citation>
    <scope>NUCLEOTIDE SEQUENCE</scope>
    <source>
        <strain evidence="6">CBS 262.69</strain>
    </source>
</reference>
<dbReference type="GO" id="GO:0004659">
    <property type="term" value="F:prenyltransferase activity"/>
    <property type="evidence" value="ECO:0007669"/>
    <property type="project" value="InterPro"/>
</dbReference>
<sequence>MATTAEASTPPPITQLPLKTIPPRSSSHRLTLSGSGAAPFAIPSSAATDHTVPSRMSSKRSGYPDSTAPESSHHDPAPAASRSRRNTRSRHDMNEHASSSAGKGKARESEALPASAPPFRGPTTPPPTIGDDIIEQYSPSWTPENETILLAPFHYLYGHPGKDVRAQLIAAFNEWLQVPAAELATITRVVGMLHTASLLVDDVEDSSHLRRGVPVAHNIFGTAQTINSANYVYFLALADLTALGTPEAIPIFIEELLNLHRGQGMDVFWRDTLTCPTEEAYLQMVANKTGGLFRLAVRLMQACSPVAARLAEQGAKLDCVPLVSAIGLYFQILDDLLNLSSKTYTARKGLAEDLTEGKFSFPILHAIRADASDLTLLNILRQRTMDEDVKRYAIAFMERMGSFEYTRRVLEVLETKAFARIGEVEGAVGGEKGRAGAEGVRAIFRGLKKL</sequence>
<evidence type="ECO:0000313" key="6">
    <source>
        <dbReference type="EMBL" id="KAF2396802.1"/>
    </source>
</evidence>
<dbReference type="PROSITE" id="PS00723">
    <property type="entry name" value="POLYPRENYL_SYNTHASE_1"/>
    <property type="match status" value="1"/>
</dbReference>
<dbReference type="AlphaFoldDB" id="A0A6G1HLD2"/>
<comment type="similarity">
    <text evidence="4">Belongs to the FPP/GGPP synthase family.</text>
</comment>
<protein>
    <submittedName>
        <fullName evidence="6">Terpenoid synthase</fullName>
    </submittedName>
</protein>
<feature type="compositionally biased region" description="Polar residues" evidence="5">
    <location>
        <begin position="23"/>
        <end position="34"/>
    </location>
</feature>
<proteinExistence type="inferred from homology"/>
<dbReference type="Proteomes" id="UP000799640">
    <property type="component" value="Unassembled WGS sequence"/>
</dbReference>
<dbReference type="InterPro" id="IPR008949">
    <property type="entry name" value="Isoprenoid_synthase_dom_sf"/>
</dbReference>